<dbReference type="HOGENOM" id="CLU_1329228_0_0_1"/>
<feature type="compositionally biased region" description="Low complexity" evidence="1">
    <location>
        <begin position="131"/>
        <end position="145"/>
    </location>
</feature>
<name>T1GGN3_MEGSC</name>
<dbReference type="AlphaFoldDB" id="T1GGN3"/>
<accession>T1GGN3</accession>
<keyword evidence="3" id="KW-1185">Reference proteome</keyword>
<reference evidence="2" key="2">
    <citation type="submission" date="2015-06" db="UniProtKB">
        <authorList>
            <consortium name="EnsemblMetazoa"/>
        </authorList>
    </citation>
    <scope>IDENTIFICATION</scope>
</reference>
<sequence>KFFLVSNALVCWTCVDDDCLLPKVNWTYILCDQDYVNTSHHQISSIYGLEPSPPKNVKNFECVEIDTKLQFTNSSEKFASFKGCVENKFNISSFSPNSTIYLNEERNEFRTCDMEMCNKLEISRPIPPLTTPSTNTTTTPVVSTPAINNTTTPVVSTPASNITTSVASTPPSPSTPIPPPALKCYICTDEECSKTPKETIVPEKKWT</sequence>
<proteinExistence type="predicted"/>
<reference evidence="3" key="1">
    <citation type="submission" date="2013-02" db="EMBL/GenBank/DDBJ databases">
        <authorList>
            <person name="Hughes D."/>
        </authorList>
    </citation>
    <scope>NUCLEOTIDE SEQUENCE</scope>
    <source>
        <strain>Durham</strain>
        <strain evidence="3">NC isolate 2 -- Noor lab</strain>
    </source>
</reference>
<feature type="compositionally biased region" description="Polar residues" evidence="1">
    <location>
        <begin position="146"/>
        <end position="156"/>
    </location>
</feature>
<protein>
    <submittedName>
        <fullName evidence="2">Uncharacterized protein</fullName>
    </submittedName>
</protein>
<organism evidence="2 3">
    <name type="scientific">Megaselia scalaris</name>
    <name type="common">Humpbacked fly</name>
    <name type="synonym">Phora scalaris</name>
    <dbReference type="NCBI Taxonomy" id="36166"/>
    <lineage>
        <taxon>Eukaryota</taxon>
        <taxon>Metazoa</taxon>
        <taxon>Ecdysozoa</taxon>
        <taxon>Arthropoda</taxon>
        <taxon>Hexapoda</taxon>
        <taxon>Insecta</taxon>
        <taxon>Pterygota</taxon>
        <taxon>Neoptera</taxon>
        <taxon>Endopterygota</taxon>
        <taxon>Diptera</taxon>
        <taxon>Brachycera</taxon>
        <taxon>Muscomorpha</taxon>
        <taxon>Platypezoidea</taxon>
        <taxon>Phoridae</taxon>
        <taxon>Megaseliini</taxon>
        <taxon>Megaselia</taxon>
    </lineage>
</organism>
<dbReference type="Proteomes" id="UP000015102">
    <property type="component" value="Unassembled WGS sequence"/>
</dbReference>
<evidence type="ECO:0000313" key="3">
    <source>
        <dbReference type="Proteomes" id="UP000015102"/>
    </source>
</evidence>
<dbReference type="EMBL" id="CAQQ02393441">
    <property type="status" value="NOT_ANNOTATED_CDS"/>
    <property type="molecule type" value="Genomic_DNA"/>
</dbReference>
<evidence type="ECO:0000256" key="1">
    <source>
        <dbReference type="SAM" id="MobiDB-lite"/>
    </source>
</evidence>
<evidence type="ECO:0000313" key="2">
    <source>
        <dbReference type="EnsemblMetazoa" id="MESCA002556-PA"/>
    </source>
</evidence>
<feature type="region of interest" description="Disordered" evidence="1">
    <location>
        <begin position="124"/>
        <end position="156"/>
    </location>
</feature>
<dbReference type="EnsemblMetazoa" id="MESCA002556-RA">
    <property type="protein sequence ID" value="MESCA002556-PA"/>
    <property type="gene ID" value="MESCA002556"/>
</dbReference>